<keyword evidence="2" id="KW-1133">Transmembrane helix</keyword>
<keyword evidence="2" id="KW-0812">Transmembrane</keyword>
<dbReference type="Proteomes" id="UP000323506">
    <property type="component" value="Chromosome D13"/>
</dbReference>
<feature type="compositionally biased region" description="Polar residues" evidence="1">
    <location>
        <begin position="25"/>
        <end position="41"/>
    </location>
</feature>
<name>A0A5D1ZZS7_GOSDA</name>
<feature type="region of interest" description="Disordered" evidence="1">
    <location>
        <begin position="1"/>
        <end position="45"/>
    </location>
</feature>
<feature type="compositionally biased region" description="Polar residues" evidence="1">
    <location>
        <begin position="1"/>
        <end position="12"/>
    </location>
</feature>
<dbReference type="InterPro" id="IPR004158">
    <property type="entry name" value="DUF247_pln"/>
</dbReference>
<feature type="compositionally biased region" description="Basic and acidic residues" evidence="1">
    <location>
        <begin position="13"/>
        <end position="22"/>
    </location>
</feature>
<dbReference type="EMBL" id="CM017713">
    <property type="protein sequence ID" value="TYG38107.1"/>
    <property type="molecule type" value="Genomic_DNA"/>
</dbReference>
<evidence type="ECO:0000313" key="3">
    <source>
        <dbReference type="EMBL" id="TYG38107.1"/>
    </source>
</evidence>
<proteinExistence type="predicted"/>
<evidence type="ECO:0000256" key="1">
    <source>
        <dbReference type="SAM" id="MobiDB-lite"/>
    </source>
</evidence>
<evidence type="ECO:0000256" key="2">
    <source>
        <dbReference type="SAM" id="Phobius"/>
    </source>
</evidence>
<accession>A0A5D1ZZS7</accession>
<protein>
    <submittedName>
        <fullName evidence="3">Uncharacterized protein</fullName>
    </submittedName>
</protein>
<dbReference type="PANTHER" id="PTHR31170:SF25">
    <property type="entry name" value="BNAA09G04570D PROTEIN"/>
    <property type="match status" value="1"/>
</dbReference>
<sequence length="488" mass="56595">MGRSSPEMTPSHSDIEKGDVKHGVCSSQEEMTPENSDNPPSQEEESTIIFKVPHRLREVNEKAYEPNVISIGPYHYRKPHLARMEDFKKRWFKKFVEKPHLGLHQFREAMEHLEGKTRNCYERPLHPDLDKDGSFVDMMVHDGCFVVQLILADPDHDFSKMGRHISDEIFQDLLLLENQLPFFVLLELYSMINPNPGPRGHFNVLATSALNFFGKDSCSLPINTTSTTPTHLLDLVHSTFQPTEIQAKVEKTEPRCVPKNTSIKHLLRLVRNTFHPSKTQAEGKRSRNSMPSATELEDAGIHLLSVPPKPEMQIQEQWKECMFGITFDEGTKELKIPTLQVDDFTERLFRNYMAYEQFLPSGQPIYFVDYVVFIDDLINTSKDVERLRKSGIIDNLLGNDEAVTQMFNKLCNFIHYNPESFYYNEIANQVNDHCEKVWNIWKAKLKKDYFHTPWSPISFLAALVLLLLTILQTIFSILSYNQQRQLDY</sequence>
<evidence type="ECO:0000313" key="4">
    <source>
        <dbReference type="Proteomes" id="UP000323506"/>
    </source>
</evidence>
<dbReference type="PANTHER" id="PTHR31170">
    <property type="entry name" value="BNAC04G53230D PROTEIN"/>
    <property type="match status" value="1"/>
</dbReference>
<organism evidence="3 4">
    <name type="scientific">Gossypium darwinii</name>
    <name type="common">Darwin's cotton</name>
    <name type="synonym">Gossypium barbadense var. darwinii</name>
    <dbReference type="NCBI Taxonomy" id="34276"/>
    <lineage>
        <taxon>Eukaryota</taxon>
        <taxon>Viridiplantae</taxon>
        <taxon>Streptophyta</taxon>
        <taxon>Embryophyta</taxon>
        <taxon>Tracheophyta</taxon>
        <taxon>Spermatophyta</taxon>
        <taxon>Magnoliopsida</taxon>
        <taxon>eudicotyledons</taxon>
        <taxon>Gunneridae</taxon>
        <taxon>Pentapetalae</taxon>
        <taxon>rosids</taxon>
        <taxon>malvids</taxon>
        <taxon>Malvales</taxon>
        <taxon>Malvaceae</taxon>
        <taxon>Malvoideae</taxon>
        <taxon>Gossypium</taxon>
    </lineage>
</organism>
<dbReference type="AlphaFoldDB" id="A0A5D1ZZS7"/>
<feature type="transmembrane region" description="Helical" evidence="2">
    <location>
        <begin position="454"/>
        <end position="478"/>
    </location>
</feature>
<keyword evidence="4" id="KW-1185">Reference proteome</keyword>
<keyword evidence="2" id="KW-0472">Membrane</keyword>
<gene>
    <name evidence="3" type="ORF">ES288_D13G195100v1</name>
</gene>
<reference evidence="3 4" key="1">
    <citation type="submission" date="2019-06" db="EMBL/GenBank/DDBJ databases">
        <title>WGS assembly of Gossypium darwinii.</title>
        <authorList>
            <person name="Chen Z.J."/>
            <person name="Sreedasyam A."/>
            <person name="Ando A."/>
            <person name="Song Q."/>
            <person name="De L."/>
            <person name="Hulse-Kemp A."/>
            <person name="Ding M."/>
            <person name="Ye W."/>
            <person name="Kirkbride R."/>
            <person name="Jenkins J."/>
            <person name="Plott C."/>
            <person name="Lovell J."/>
            <person name="Lin Y.-M."/>
            <person name="Vaughn R."/>
            <person name="Liu B."/>
            <person name="Li W."/>
            <person name="Simpson S."/>
            <person name="Scheffler B."/>
            <person name="Saski C."/>
            <person name="Grover C."/>
            <person name="Hu G."/>
            <person name="Conover J."/>
            <person name="Carlson J."/>
            <person name="Shu S."/>
            <person name="Boston L."/>
            <person name="Williams M."/>
            <person name="Peterson D."/>
            <person name="Mcgee K."/>
            <person name="Jones D."/>
            <person name="Wendel J."/>
            <person name="Stelly D."/>
            <person name="Grimwood J."/>
            <person name="Schmutz J."/>
        </authorList>
    </citation>
    <scope>NUCLEOTIDE SEQUENCE [LARGE SCALE GENOMIC DNA]</scope>
    <source>
        <strain evidence="3">1808015.09</strain>
    </source>
</reference>
<dbReference type="Pfam" id="PF03140">
    <property type="entry name" value="DUF247"/>
    <property type="match status" value="1"/>
</dbReference>